<dbReference type="NCBIfam" id="TIGR01430">
    <property type="entry name" value="aden_deam"/>
    <property type="match status" value="1"/>
</dbReference>
<dbReference type="GO" id="GO:0019239">
    <property type="term" value="F:deaminase activity"/>
    <property type="evidence" value="ECO:0007669"/>
    <property type="project" value="InterPro"/>
</dbReference>
<evidence type="ECO:0000256" key="5">
    <source>
        <dbReference type="ARBA" id="ARBA00022833"/>
    </source>
</evidence>
<dbReference type="RefSeq" id="WP_117180351.1">
    <property type="nucleotide sequence ID" value="NZ_QFZK01000033.1"/>
</dbReference>
<dbReference type="GO" id="GO:0046872">
    <property type="term" value="F:metal ion binding"/>
    <property type="evidence" value="ECO:0007669"/>
    <property type="project" value="UniProtKB-KW"/>
</dbReference>
<accession>A0A3E1R5Q8</accession>
<gene>
    <name evidence="7" type="primary">add</name>
    <name evidence="7" type="ORF">DIC66_22110</name>
</gene>
<keyword evidence="5" id="KW-0862">Zinc</keyword>
<dbReference type="EMBL" id="QFZK01000033">
    <property type="protein sequence ID" value="RFO94718.1"/>
    <property type="molecule type" value="Genomic_DNA"/>
</dbReference>
<evidence type="ECO:0000256" key="3">
    <source>
        <dbReference type="ARBA" id="ARBA00022723"/>
    </source>
</evidence>
<organism evidence="7 8">
    <name type="scientific">Rhodoferax lacus</name>
    <dbReference type="NCBI Taxonomy" id="2184758"/>
    <lineage>
        <taxon>Bacteria</taxon>
        <taxon>Pseudomonadati</taxon>
        <taxon>Pseudomonadota</taxon>
        <taxon>Betaproteobacteria</taxon>
        <taxon>Burkholderiales</taxon>
        <taxon>Comamonadaceae</taxon>
        <taxon>Rhodoferax</taxon>
    </lineage>
</organism>
<dbReference type="PANTHER" id="PTHR43114">
    <property type="entry name" value="ADENINE DEAMINASE"/>
    <property type="match status" value="1"/>
</dbReference>
<evidence type="ECO:0000313" key="7">
    <source>
        <dbReference type="EMBL" id="RFO94718.1"/>
    </source>
</evidence>
<name>A0A3E1R5Q8_9BURK</name>
<comment type="caution">
    <text evidence="7">The sequence shown here is derived from an EMBL/GenBank/DDBJ whole genome shotgun (WGS) entry which is preliminary data.</text>
</comment>
<feature type="domain" description="Adenosine deaminase" evidence="6">
    <location>
        <begin position="17"/>
        <end position="336"/>
    </location>
</feature>
<proteinExistence type="inferred from homology"/>
<dbReference type="InterPro" id="IPR001365">
    <property type="entry name" value="A_deaminase_dom"/>
</dbReference>
<evidence type="ECO:0000256" key="4">
    <source>
        <dbReference type="ARBA" id="ARBA00022801"/>
    </source>
</evidence>
<sequence length="337" mass="35963">MQSSVTSTAQARLRALPKAEVHLHLEGCFEATLLAQWAALEQRSLPRPVETLFQFSGLSEFLEFLDLACGLAATPQRLADLSYGLCQRLAADGTGYADVIVNPTHWHAWHGRLPAMLDAMDAGFSAAEQDGLPPVGLCISLLRTQSAEAATELVEQLTTLRHPRVVALSVDGNEATAGRTGPRFAEAFRRAAAAGLRRTVHAGESSGPEGVWDAVNLLGADRIDHGVRAIEDPALVELLAARRIPLGICPTSNLVLGVYPSIAAHPIERLRQAGVAVSLNTDDPALLGASLVGEYQLCANAFGWSDAVVRDVARTSIEASFAPAQTRARLLQELASW</sequence>
<dbReference type="GO" id="GO:0016814">
    <property type="term" value="F:hydrolase activity, acting on carbon-nitrogen (but not peptide) bonds, in cyclic amidines"/>
    <property type="evidence" value="ECO:0007669"/>
    <property type="project" value="UniProtKB-ARBA"/>
</dbReference>
<dbReference type="OrthoDB" id="105475at2"/>
<dbReference type="Pfam" id="PF00962">
    <property type="entry name" value="A_deaminase"/>
    <property type="match status" value="1"/>
</dbReference>
<keyword evidence="3" id="KW-0479">Metal-binding</keyword>
<dbReference type="InterPro" id="IPR032466">
    <property type="entry name" value="Metal_Hydrolase"/>
</dbReference>
<dbReference type="Gene3D" id="3.20.20.140">
    <property type="entry name" value="Metal-dependent hydrolases"/>
    <property type="match status" value="1"/>
</dbReference>
<evidence type="ECO:0000256" key="2">
    <source>
        <dbReference type="ARBA" id="ARBA00006676"/>
    </source>
</evidence>
<comment type="cofactor">
    <cofactor evidence="1">
        <name>Zn(2+)</name>
        <dbReference type="ChEBI" id="CHEBI:29105"/>
    </cofactor>
</comment>
<dbReference type="InterPro" id="IPR006650">
    <property type="entry name" value="A/AMP_deam_AS"/>
</dbReference>
<dbReference type="Proteomes" id="UP000260665">
    <property type="component" value="Unassembled WGS sequence"/>
</dbReference>
<evidence type="ECO:0000259" key="6">
    <source>
        <dbReference type="Pfam" id="PF00962"/>
    </source>
</evidence>
<keyword evidence="4" id="KW-0378">Hydrolase</keyword>
<evidence type="ECO:0000256" key="1">
    <source>
        <dbReference type="ARBA" id="ARBA00001947"/>
    </source>
</evidence>
<protein>
    <submittedName>
        <fullName evidence="7">Adenosine deaminase</fullName>
    </submittedName>
</protein>
<dbReference type="GO" id="GO:0009168">
    <property type="term" value="P:purine ribonucleoside monophosphate biosynthetic process"/>
    <property type="evidence" value="ECO:0007669"/>
    <property type="project" value="InterPro"/>
</dbReference>
<dbReference type="AlphaFoldDB" id="A0A3E1R5Q8"/>
<comment type="similarity">
    <text evidence="2">Belongs to the metallo-dependent hydrolases superfamily. Adenosine and AMP deaminases family.</text>
</comment>
<keyword evidence="8" id="KW-1185">Reference proteome</keyword>
<reference evidence="7 8" key="1">
    <citation type="submission" date="2018-05" db="EMBL/GenBank/DDBJ databases">
        <title>Rhodoferax soyangensis sp.nov., isolated from an oligotrophic freshwater lake.</title>
        <authorList>
            <person name="Park M."/>
        </authorList>
    </citation>
    <scope>NUCLEOTIDE SEQUENCE [LARGE SCALE GENOMIC DNA]</scope>
    <source>
        <strain evidence="7 8">IMCC26218</strain>
    </source>
</reference>
<evidence type="ECO:0000313" key="8">
    <source>
        <dbReference type="Proteomes" id="UP000260665"/>
    </source>
</evidence>
<dbReference type="PROSITE" id="PS00485">
    <property type="entry name" value="A_DEAMINASE"/>
    <property type="match status" value="1"/>
</dbReference>
<dbReference type="PANTHER" id="PTHR43114:SF6">
    <property type="entry name" value="ADENINE DEAMINASE"/>
    <property type="match status" value="1"/>
</dbReference>
<dbReference type="InterPro" id="IPR006330">
    <property type="entry name" value="Ado/ade_deaminase"/>
</dbReference>
<dbReference type="SUPFAM" id="SSF51556">
    <property type="entry name" value="Metallo-dependent hydrolases"/>
    <property type="match status" value="1"/>
</dbReference>